<name>A0A9D4U7C2_ADICA</name>
<organism evidence="1 2">
    <name type="scientific">Adiantum capillus-veneris</name>
    <name type="common">Maidenhair fern</name>
    <dbReference type="NCBI Taxonomy" id="13818"/>
    <lineage>
        <taxon>Eukaryota</taxon>
        <taxon>Viridiplantae</taxon>
        <taxon>Streptophyta</taxon>
        <taxon>Embryophyta</taxon>
        <taxon>Tracheophyta</taxon>
        <taxon>Polypodiopsida</taxon>
        <taxon>Polypodiidae</taxon>
        <taxon>Polypodiales</taxon>
        <taxon>Pteridineae</taxon>
        <taxon>Pteridaceae</taxon>
        <taxon>Vittarioideae</taxon>
        <taxon>Adiantum</taxon>
    </lineage>
</organism>
<dbReference type="EMBL" id="JABFUD020000022">
    <property type="protein sequence ID" value="KAI5062687.1"/>
    <property type="molecule type" value="Genomic_DNA"/>
</dbReference>
<proteinExistence type="predicted"/>
<accession>A0A9D4U7C2</accession>
<keyword evidence="2" id="KW-1185">Reference proteome</keyword>
<evidence type="ECO:0000313" key="2">
    <source>
        <dbReference type="Proteomes" id="UP000886520"/>
    </source>
</evidence>
<evidence type="ECO:0000313" key="1">
    <source>
        <dbReference type="EMBL" id="KAI5062687.1"/>
    </source>
</evidence>
<reference evidence="1" key="1">
    <citation type="submission" date="2021-01" db="EMBL/GenBank/DDBJ databases">
        <title>Adiantum capillus-veneris genome.</title>
        <authorList>
            <person name="Fang Y."/>
            <person name="Liao Q."/>
        </authorList>
    </citation>
    <scope>NUCLEOTIDE SEQUENCE</scope>
    <source>
        <strain evidence="1">H3</strain>
        <tissue evidence="1">Leaf</tissue>
    </source>
</reference>
<comment type="caution">
    <text evidence="1">The sequence shown here is derived from an EMBL/GenBank/DDBJ whole genome shotgun (WGS) entry which is preliminary data.</text>
</comment>
<dbReference type="AlphaFoldDB" id="A0A9D4U7C2"/>
<sequence>MSSRLQKPTNAISGKGELGNDWSSRCMPILGQLWLAAQIRSKFGHVLAVDSASTRDVQHLVCKRFVEAMQCYWSSLKNHVVHFQCVSTLDDLGVGAAIFCENTIQCVLGSEFLCKYLQ</sequence>
<dbReference type="Proteomes" id="UP000886520">
    <property type="component" value="Chromosome 22"/>
</dbReference>
<protein>
    <submittedName>
        <fullName evidence="1">Uncharacterized protein</fullName>
    </submittedName>
</protein>
<gene>
    <name evidence="1" type="ORF">GOP47_0023226</name>
</gene>